<dbReference type="Proteomes" id="UP000183658">
    <property type="component" value="Unassembled WGS sequence"/>
</dbReference>
<gene>
    <name evidence="1" type="ORF">SAMN05444355_1512</name>
</gene>
<name>A0A1H9S883_FLAFI</name>
<keyword evidence="2" id="KW-1185">Reference proteome</keyword>
<organism evidence="1 2">
    <name type="scientific">Flavobacterium frigoris</name>
    <dbReference type="NCBI Taxonomy" id="229204"/>
    <lineage>
        <taxon>Bacteria</taxon>
        <taxon>Pseudomonadati</taxon>
        <taxon>Bacteroidota</taxon>
        <taxon>Flavobacteriia</taxon>
        <taxon>Flavobacteriales</taxon>
        <taxon>Flavobacteriaceae</taxon>
        <taxon>Flavobacterium</taxon>
    </lineage>
</organism>
<protein>
    <submittedName>
        <fullName evidence="1">Uncharacterized protein</fullName>
    </submittedName>
</protein>
<evidence type="ECO:0000313" key="1">
    <source>
        <dbReference type="EMBL" id="SER81128.1"/>
    </source>
</evidence>
<sequence>MPTPQDILNKLLFHFDNIKDLMDKYPDAIHIFKDKEYVYRLEVNIDLLEIPPDGDSLIEK</sequence>
<accession>A0A1H9S883</accession>
<dbReference type="AlphaFoldDB" id="A0A1H9S883"/>
<reference evidence="2" key="1">
    <citation type="submission" date="2016-10" db="EMBL/GenBank/DDBJ databases">
        <authorList>
            <person name="Varghese N."/>
            <person name="Submissions S."/>
        </authorList>
    </citation>
    <scope>NUCLEOTIDE SEQUENCE [LARGE SCALE GENOMIC DNA]</scope>
    <source>
        <strain evidence="2">DSM 15719</strain>
    </source>
</reference>
<dbReference type="EMBL" id="FOFZ01000051">
    <property type="protein sequence ID" value="SER81128.1"/>
    <property type="molecule type" value="Genomic_DNA"/>
</dbReference>
<evidence type="ECO:0000313" key="2">
    <source>
        <dbReference type="Proteomes" id="UP000183658"/>
    </source>
</evidence>
<proteinExistence type="predicted"/>
<dbReference type="RefSeq" id="WP_074724789.1">
    <property type="nucleotide sequence ID" value="NZ_CBCRVS010000044.1"/>
</dbReference>